<dbReference type="AlphaFoldDB" id="A0A8S1P524"/>
<evidence type="ECO:0000313" key="2">
    <source>
        <dbReference type="Proteomes" id="UP000692954"/>
    </source>
</evidence>
<proteinExistence type="predicted"/>
<sequence>MQEIFQGHGDKSIKFYQEMTQNQAQIAWEVKRKLSKKCAFTLNKLKVPVRSSKCKTLKCVYELEVIQQLLNNQEQQNKNDPFQCIQCGVQLNRSDLFFDSELNKALKLPGVCFLKNINQAQPSQNQTYLIVNKQDQQAKQSVDVLDEKQYYLIENQENLQLLQILALNIYKQRMETLQCLSKQDRELNLQKFAQDELSKEKSKNY</sequence>
<organism evidence="1 2">
    <name type="scientific">Paramecium sonneborni</name>
    <dbReference type="NCBI Taxonomy" id="65129"/>
    <lineage>
        <taxon>Eukaryota</taxon>
        <taxon>Sar</taxon>
        <taxon>Alveolata</taxon>
        <taxon>Ciliophora</taxon>
        <taxon>Intramacronucleata</taxon>
        <taxon>Oligohymenophorea</taxon>
        <taxon>Peniculida</taxon>
        <taxon>Parameciidae</taxon>
        <taxon>Paramecium</taxon>
    </lineage>
</organism>
<comment type="caution">
    <text evidence="1">The sequence shown here is derived from an EMBL/GenBank/DDBJ whole genome shotgun (WGS) entry which is preliminary data.</text>
</comment>
<protein>
    <submittedName>
        <fullName evidence="1">Uncharacterized protein</fullName>
    </submittedName>
</protein>
<gene>
    <name evidence="1" type="ORF">PSON_ATCC_30995.1.T0690231</name>
</gene>
<name>A0A8S1P524_9CILI</name>
<accession>A0A8S1P524</accession>
<evidence type="ECO:0000313" key="1">
    <source>
        <dbReference type="EMBL" id="CAD8098106.1"/>
    </source>
</evidence>
<dbReference type="EMBL" id="CAJJDN010000069">
    <property type="protein sequence ID" value="CAD8098106.1"/>
    <property type="molecule type" value="Genomic_DNA"/>
</dbReference>
<dbReference type="OrthoDB" id="294384at2759"/>
<keyword evidence="2" id="KW-1185">Reference proteome</keyword>
<dbReference type="Proteomes" id="UP000692954">
    <property type="component" value="Unassembled WGS sequence"/>
</dbReference>
<reference evidence="1" key="1">
    <citation type="submission" date="2021-01" db="EMBL/GenBank/DDBJ databases">
        <authorList>
            <consortium name="Genoscope - CEA"/>
            <person name="William W."/>
        </authorList>
    </citation>
    <scope>NUCLEOTIDE SEQUENCE</scope>
</reference>